<evidence type="ECO:0000313" key="2">
    <source>
        <dbReference type="Proteomes" id="UP000466187"/>
    </source>
</evidence>
<reference evidence="1 2" key="1">
    <citation type="journal article" date="2019" name="Emerg. Microbes Infect.">
        <title>Comprehensive subspecies identification of 175 nontuberculous mycobacteria species based on 7547 genomic profiles.</title>
        <authorList>
            <person name="Matsumoto Y."/>
            <person name="Kinjo T."/>
            <person name="Motooka D."/>
            <person name="Nabeya D."/>
            <person name="Jung N."/>
            <person name="Uechi K."/>
            <person name="Horii T."/>
            <person name="Iida T."/>
            <person name="Fujita J."/>
            <person name="Nakamura S."/>
        </authorList>
    </citation>
    <scope>NUCLEOTIDE SEQUENCE [LARGE SCALE GENOMIC DNA]</scope>
    <source>
        <strain evidence="1 2">JCM 12688</strain>
    </source>
</reference>
<name>A0A7I7WXM6_MYCGU</name>
<protein>
    <submittedName>
        <fullName evidence="1">TetR family transcriptional regulator</fullName>
    </submittedName>
</protein>
<dbReference type="Proteomes" id="UP000466187">
    <property type="component" value="Chromosome"/>
</dbReference>
<organism evidence="1 2">
    <name type="scientific">Mycolicibacterium gadium</name>
    <name type="common">Mycobacterium gadium</name>
    <dbReference type="NCBI Taxonomy" id="1794"/>
    <lineage>
        <taxon>Bacteria</taxon>
        <taxon>Bacillati</taxon>
        <taxon>Actinomycetota</taxon>
        <taxon>Actinomycetes</taxon>
        <taxon>Mycobacteriales</taxon>
        <taxon>Mycobacteriaceae</taxon>
        <taxon>Mycolicibacterium</taxon>
    </lineage>
</organism>
<dbReference type="KEGG" id="mgad:MGAD_56160"/>
<dbReference type="EMBL" id="AP022608">
    <property type="protein sequence ID" value="BBZ21281.1"/>
    <property type="molecule type" value="Genomic_DNA"/>
</dbReference>
<proteinExistence type="predicted"/>
<dbReference type="AlphaFoldDB" id="A0A7I7WXM6"/>
<accession>A0A7I7WXM6</accession>
<evidence type="ECO:0000313" key="1">
    <source>
        <dbReference type="EMBL" id="BBZ21281.1"/>
    </source>
</evidence>
<dbReference type="Gene3D" id="1.10.357.10">
    <property type="entry name" value="Tetracycline Repressor, domain 2"/>
    <property type="match status" value="1"/>
</dbReference>
<sequence>MSAETVQGQGPKAALLIAAIEYAGFGVVGEENVLNLDVGRRLLTIDDLDEALDYVAETATDIHQRTAPLAPALFGGADADDELERYLDRLLASIKLQMHRILDVLRDRGWLRTDVPFDELVETAVVVCGVETYLRITHRDGQSVDTYRRWCRRMLAETVVKHNL</sequence>
<gene>
    <name evidence="1" type="ORF">MGAD_56160</name>
</gene>